<organism evidence="2 3">
    <name type="scientific">Hyaloscypha bicolor E</name>
    <dbReference type="NCBI Taxonomy" id="1095630"/>
    <lineage>
        <taxon>Eukaryota</taxon>
        <taxon>Fungi</taxon>
        <taxon>Dikarya</taxon>
        <taxon>Ascomycota</taxon>
        <taxon>Pezizomycotina</taxon>
        <taxon>Leotiomycetes</taxon>
        <taxon>Helotiales</taxon>
        <taxon>Hyaloscyphaceae</taxon>
        <taxon>Hyaloscypha</taxon>
        <taxon>Hyaloscypha bicolor</taxon>
    </lineage>
</organism>
<feature type="chain" id="PRO_5014466117" description="Secreted protein" evidence="1">
    <location>
        <begin position="28"/>
        <end position="98"/>
    </location>
</feature>
<sequence length="98" mass="10539">MLTTSLYLCRFRCILLSAGIAASESAAHEHAANSASHNRDHATRLTVRAPSTWSAAGTPCPSVPFFHPFMCCGDASAVLSHRIVHPSARARYYALLAL</sequence>
<evidence type="ECO:0000313" key="3">
    <source>
        <dbReference type="Proteomes" id="UP000235371"/>
    </source>
</evidence>
<gene>
    <name evidence="2" type="ORF">K444DRAFT_328703</name>
</gene>
<dbReference type="Proteomes" id="UP000235371">
    <property type="component" value="Unassembled WGS sequence"/>
</dbReference>
<evidence type="ECO:0000313" key="2">
    <source>
        <dbReference type="EMBL" id="PMD63123.1"/>
    </source>
</evidence>
<dbReference type="AlphaFoldDB" id="A0A2J6TJD1"/>
<dbReference type="InParanoid" id="A0A2J6TJD1"/>
<name>A0A2J6TJD1_9HELO</name>
<evidence type="ECO:0008006" key="4">
    <source>
        <dbReference type="Google" id="ProtNLM"/>
    </source>
</evidence>
<evidence type="ECO:0000256" key="1">
    <source>
        <dbReference type="SAM" id="SignalP"/>
    </source>
</evidence>
<dbReference type="RefSeq" id="XP_024740027.1">
    <property type="nucleotide sequence ID" value="XM_024871934.1"/>
</dbReference>
<proteinExistence type="predicted"/>
<reference evidence="2 3" key="1">
    <citation type="submission" date="2016-04" db="EMBL/GenBank/DDBJ databases">
        <title>A degradative enzymes factory behind the ericoid mycorrhizal symbiosis.</title>
        <authorList>
            <consortium name="DOE Joint Genome Institute"/>
            <person name="Martino E."/>
            <person name="Morin E."/>
            <person name="Grelet G."/>
            <person name="Kuo A."/>
            <person name="Kohler A."/>
            <person name="Daghino S."/>
            <person name="Barry K."/>
            <person name="Choi C."/>
            <person name="Cichocki N."/>
            <person name="Clum A."/>
            <person name="Copeland A."/>
            <person name="Hainaut M."/>
            <person name="Haridas S."/>
            <person name="Labutti K."/>
            <person name="Lindquist E."/>
            <person name="Lipzen A."/>
            <person name="Khouja H.-R."/>
            <person name="Murat C."/>
            <person name="Ohm R."/>
            <person name="Olson A."/>
            <person name="Spatafora J."/>
            <person name="Veneault-Fourrey C."/>
            <person name="Henrissat B."/>
            <person name="Grigoriev I."/>
            <person name="Martin F."/>
            <person name="Perotto S."/>
        </authorList>
    </citation>
    <scope>NUCLEOTIDE SEQUENCE [LARGE SCALE GENOMIC DNA]</scope>
    <source>
        <strain evidence="2 3">E</strain>
    </source>
</reference>
<accession>A0A2J6TJD1</accession>
<dbReference type="EMBL" id="KZ613782">
    <property type="protein sequence ID" value="PMD63123.1"/>
    <property type="molecule type" value="Genomic_DNA"/>
</dbReference>
<dbReference type="GeneID" id="36580016"/>
<protein>
    <recommendedName>
        <fullName evidence="4">Secreted protein</fullName>
    </recommendedName>
</protein>
<keyword evidence="1" id="KW-0732">Signal</keyword>
<feature type="signal peptide" evidence="1">
    <location>
        <begin position="1"/>
        <end position="27"/>
    </location>
</feature>
<keyword evidence="3" id="KW-1185">Reference proteome</keyword>